<dbReference type="Proteomes" id="UP001178507">
    <property type="component" value="Unassembled WGS sequence"/>
</dbReference>
<dbReference type="AlphaFoldDB" id="A0AA36HNZ7"/>
<gene>
    <name evidence="1" type="ORF">EVOR1521_LOCUS2670</name>
</gene>
<name>A0AA36HNZ7_9DINO</name>
<protein>
    <submittedName>
        <fullName evidence="1">Uncharacterized protein</fullName>
    </submittedName>
</protein>
<dbReference type="EMBL" id="CAUJNA010000147">
    <property type="protein sequence ID" value="CAJ1372638.1"/>
    <property type="molecule type" value="Genomic_DNA"/>
</dbReference>
<evidence type="ECO:0000313" key="1">
    <source>
        <dbReference type="EMBL" id="CAJ1372638.1"/>
    </source>
</evidence>
<comment type="caution">
    <text evidence="1">The sequence shown here is derived from an EMBL/GenBank/DDBJ whole genome shotgun (WGS) entry which is preliminary data.</text>
</comment>
<proteinExistence type="predicted"/>
<keyword evidence="2" id="KW-1185">Reference proteome</keyword>
<organism evidence="1 2">
    <name type="scientific">Effrenium voratum</name>
    <dbReference type="NCBI Taxonomy" id="2562239"/>
    <lineage>
        <taxon>Eukaryota</taxon>
        <taxon>Sar</taxon>
        <taxon>Alveolata</taxon>
        <taxon>Dinophyceae</taxon>
        <taxon>Suessiales</taxon>
        <taxon>Symbiodiniaceae</taxon>
        <taxon>Effrenium</taxon>
    </lineage>
</organism>
<sequence length="64" mass="7038">MVVAPAKRVPLRPDLFPSIGFTTDVRGLPNLLERIHGGKLNGMELAELEAMEAKVRELRLAGRS</sequence>
<accession>A0AA36HNZ7</accession>
<reference evidence="1" key="1">
    <citation type="submission" date="2023-08" db="EMBL/GenBank/DDBJ databases">
        <authorList>
            <person name="Chen Y."/>
            <person name="Shah S."/>
            <person name="Dougan E. K."/>
            <person name="Thang M."/>
            <person name="Chan C."/>
        </authorList>
    </citation>
    <scope>NUCLEOTIDE SEQUENCE</scope>
</reference>
<evidence type="ECO:0000313" key="2">
    <source>
        <dbReference type="Proteomes" id="UP001178507"/>
    </source>
</evidence>